<dbReference type="CDD" id="cd12087">
    <property type="entry name" value="TM_EGFR-like"/>
    <property type="match status" value="1"/>
</dbReference>
<evidence type="ECO:0000313" key="4">
    <source>
        <dbReference type="Proteomes" id="UP001498398"/>
    </source>
</evidence>
<feature type="transmembrane region" description="Helical" evidence="2">
    <location>
        <begin position="334"/>
        <end position="356"/>
    </location>
</feature>
<keyword evidence="4" id="KW-1185">Reference proteome</keyword>
<keyword evidence="2" id="KW-0472">Membrane</keyword>
<reference evidence="3 4" key="1">
    <citation type="submission" date="2024-01" db="EMBL/GenBank/DDBJ databases">
        <title>A draft genome for the cacao thread blight pathogen Marasmiellus scandens.</title>
        <authorList>
            <person name="Baruah I.K."/>
            <person name="Leung J."/>
            <person name="Bukari Y."/>
            <person name="Amoako-Attah I."/>
            <person name="Meinhardt L.W."/>
            <person name="Bailey B.A."/>
            <person name="Cohen S.P."/>
        </authorList>
    </citation>
    <scope>NUCLEOTIDE SEQUENCE [LARGE SCALE GENOMIC DNA]</scope>
    <source>
        <strain evidence="3 4">GH-19</strain>
    </source>
</reference>
<dbReference type="Gene3D" id="2.60.120.260">
    <property type="entry name" value="Galactose-binding domain-like"/>
    <property type="match status" value="1"/>
</dbReference>
<evidence type="ECO:0000256" key="2">
    <source>
        <dbReference type="SAM" id="Phobius"/>
    </source>
</evidence>
<accession>A0ABR1J345</accession>
<feature type="region of interest" description="Disordered" evidence="1">
    <location>
        <begin position="391"/>
        <end position="419"/>
    </location>
</feature>
<organism evidence="3 4">
    <name type="scientific">Marasmiellus scandens</name>
    <dbReference type="NCBI Taxonomy" id="2682957"/>
    <lineage>
        <taxon>Eukaryota</taxon>
        <taxon>Fungi</taxon>
        <taxon>Dikarya</taxon>
        <taxon>Basidiomycota</taxon>
        <taxon>Agaricomycotina</taxon>
        <taxon>Agaricomycetes</taxon>
        <taxon>Agaricomycetidae</taxon>
        <taxon>Agaricales</taxon>
        <taxon>Marasmiineae</taxon>
        <taxon>Omphalotaceae</taxon>
        <taxon>Marasmiellus</taxon>
    </lineage>
</organism>
<proteinExistence type="predicted"/>
<dbReference type="Proteomes" id="UP001498398">
    <property type="component" value="Unassembled WGS sequence"/>
</dbReference>
<evidence type="ECO:0000256" key="1">
    <source>
        <dbReference type="SAM" id="MobiDB-lite"/>
    </source>
</evidence>
<keyword evidence="2" id="KW-1133">Transmembrane helix</keyword>
<evidence type="ECO:0000313" key="3">
    <source>
        <dbReference type="EMBL" id="KAK7449203.1"/>
    </source>
</evidence>
<protein>
    <submittedName>
        <fullName evidence="3">Uncharacterized protein</fullName>
    </submittedName>
</protein>
<dbReference type="EMBL" id="JBANRG010000036">
    <property type="protein sequence ID" value="KAK7449203.1"/>
    <property type="molecule type" value="Genomic_DNA"/>
</dbReference>
<gene>
    <name evidence="3" type="ORF">VKT23_013349</name>
</gene>
<comment type="caution">
    <text evidence="3">The sequence shown here is derived from an EMBL/GenBank/DDBJ whole genome shotgun (WGS) entry which is preliminary data.</text>
</comment>
<name>A0ABR1J345_9AGAR</name>
<keyword evidence="2" id="KW-0812">Transmembrane</keyword>
<sequence length="499" mass="54945">MATSDVTIIVDDWASNSLVPSSFTYGGGWHGVLENSASGLYNGTRFTLNGTTGSVSWNFEGLSISFFGFTPSPNSDQTFTAQVTSSDPSFNINETVSFPSASMLGQFYTSPEVPNPIHVHLNVSNGTVLDYFLIKASNATDLRNQTILVDDSSSEVYYTGNWTVQEDYFLQSPDLSDLGSSLSDDSRTSLRIQPHGNGTHSSMTVGDSFTFQFAGSSILVAGIYPGFPNTYLSIEFTVDSDVYPQIFHYDGSTSLNAQYPHFIYFRNDSLNPGNHTLTVTIVQVEGNISATFDYLTYRPSFDTIAKKPIFGNHSSSDSMSPSPPLPGNHSAGTIAGSVIGGLLAFTLLGLGIFWFIRHRKHAQPQPTPSELPDSNPNLLIEPFIYQAPVSTIEGSNNKEPPSVSPRSIWSNHNDEQQTTEAELRQQRDELVRDMHNLQQSQSWAQIFGGRNSTNVEPNMADLETQMRDMQMRVDMITREMDSMSRYMVPPAYTNSGNGH</sequence>